<comment type="caution">
    <text evidence="8">The sequence shown here is derived from an EMBL/GenBank/DDBJ whole genome shotgun (WGS) entry which is preliminary data.</text>
</comment>
<dbReference type="PROSITE" id="PS50280">
    <property type="entry name" value="SET"/>
    <property type="match status" value="1"/>
</dbReference>
<evidence type="ECO:0000259" key="6">
    <source>
        <dbReference type="PROSITE" id="PS50280"/>
    </source>
</evidence>
<dbReference type="InterPro" id="IPR046341">
    <property type="entry name" value="SET_dom_sf"/>
</dbReference>
<dbReference type="Gene3D" id="2.170.270.10">
    <property type="entry name" value="SET domain"/>
    <property type="match status" value="1"/>
</dbReference>
<keyword evidence="3" id="KW-0949">S-adenosyl-L-methionine</keyword>
<feature type="compositionally biased region" description="Basic and acidic residues" evidence="5">
    <location>
        <begin position="627"/>
        <end position="636"/>
    </location>
</feature>
<feature type="region of interest" description="Disordered" evidence="5">
    <location>
        <begin position="615"/>
        <end position="639"/>
    </location>
</feature>
<keyword evidence="2 8" id="KW-0808">Transferase</keyword>
<evidence type="ECO:0000256" key="3">
    <source>
        <dbReference type="ARBA" id="ARBA00022691"/>
    </source>
</evidence>
<proteinExistence type="predicted"/>
<organism evidence="8 9">
    <name type="scientific">Perkinsus olseni</name>
    <name type="common">Perkinsus atlanticus</name>
    <dbReference type="NCBI Taxonomy" id="32597"/>
    <lineage>
        <taxon>Eukaryota</taxon>
        <taxon>Sar</taxon>
        <taxon>Alveolata</taxon>
        <taxon>Perkinsozoa</taxon>
        <taxon>Perkinsea</taxon>
        <taxon>Perkinsida</taxon>
        <taxon>Perkinsidae</taxon>
        <taxon>Perkinsus</taxon>
    </lineage>
</organism>
<evidence type="ECO:0000259" key="7">
    <source>
        <dbReference type="PROSITE" id="PS50868"/>
    </source>
</evidence>
<keyword evidence="4" id="KW-0175">Coiled coil</keyword>
<keyword evidence="1 8" id="KW-0489">Methyltransferase</keyword>
<dbReference type="PANTHER" id="PTHR45660:SF13">
    <property type="entry name" value="HISTONE-LYSINE N-METHYLTRANSFERASE SETMAR"/>
    <property type="match status" value="1"/>
</dbReference>
<evidence type="ECO:0000313" key="9">
    <source>
        <dbReference type="Proteomes" id="UP000541610"/>
    </source>
</evidence>
<dbReference type="OrthoDB" id="308383at2759"/>
<dbReference type="InterPro" id="IPR003616">
    <property type="entry name" value="Post-SET_dom"/>
</dbReference>
<evidence type="ECO:0000256" key="1">
    <source>
        <dbReference type="ARBA" id="ARBA00022603"/>
    </source>
</evidence>
<sequence length="1386" mass="155039">MRSTPRKPSDATSQCSGEETMLIESLRKQVQLLSLENSLLVKKAEVLVGPRGGSGQNAPTGSVSVAREMADGAESVRKEIDELRKALDEKRTEAAELRRSLEEQKIKSENTAIQVNLDAQARIEKLSKELECTKKQLKMADEEADTIWAERVHSERRLRDIIEQGDGELHKLMAEVSSLRALLDEREKALHSMETRVERSRLDSSKDHMTWPLHLRRNMRIGNTVGSLVVNVLYVAAREVIRHDETTLERRARELEEECKSLRQICDVEKEARASAEEKLTLVEQEMNKLHKECERLRGDADQLPLVIGKLSECKKALERTTAEKAEQTSRADREQSNREEAEKELRKLKDEMNELLIKMRVDMECVQVETFKRELAEARVLMTEHQAEAAKSRDEVCRLRAELDLMKTSQLDRIVQENDRLKRRSAEMQQLLDTAHEEALQFRKGAGDAEALRKEKATLLEELDRIKREYCDEKQRHAEEVASFKSTVETQREKLNRLEGLHREIERIDLHSGLSALQSLARTVSGVRESSGGEAVLQGGDYLFFGGERERSVVMIDPATATGENGSISSPGTDEGPTSVYKAARSSEATYIEPSPITQQSSIAKLSMGATEASFHSVASDVEPSPTHEDREEPAPQRIMSDTQRQLHDILTTECLVSTVPCSGCGCKVAHLRDHPLFDDVGTCVRCLDYLDPDTTLAGKAAQDTARELINTGWERDDDDKERQLAALLAYVSKVPVMEASAHRAEMTADDPHPALPLRQHSQWPVWLRNGGSVEVLACRQWREASVIEVFDDTCYCRYQTARGLWSEEIPPQRIRRPGAGNTVNKEGDVLIDGRSVSVCRREEPEPELEKFVLNEDISRGLERLPIPLVVDQIRLGETKGEALTRVWLPTFTYVNHSVAGKSLIGTAIPIRCVGACVGCQGDRSSRAESVKQPYYDYNRSMNCFSLPVLCDYTQLSVFHSLVTHAYNNSPLPDSSLAAAAVILNDLYLAKGSTTLLPGGAADRPLSPAAEHFIEAFEAIPPSELASKVDNKVAQVAAAVRESLGVSLKLYQANWELRRAALRKSWALSSVSRILRGVCQREPSFKERELREIEWRNRVEVALGTSDCGRTSLCSWGAYTKNGEARSCPRSRPSSFDPPVGARSEPQGYLKWTLDCIVECNFLCDCNYNTCPLRVVQKGITKRLEVFWTGRDRGWGVRSVEPIKAGAFICEYAGELLPESVAEARGKELSDNYLFDLARHGAGKTWKVGAGGAQPPRKKRSTLAGDREVETGSNGETFQCSSSEDDDSVVSICEDVARNSEFTIDAHYFGNVGRFVNHSCSPNLVIQRVLVDTHDYRLPRLALFAETNIDSLVELTYDYGYRVGLVAGKTMECKCGSANCKRRLY</sequence>
<feature type="region of interest" description="Disordered" evidence="5">
    <location>
        <begin position="321"/>
        <end position="345"/>
    </location>
</feature>
<dbReference type="InterPro" id="IPR001214">
    <property type="entry name" value="SET_dom"/>
</dbReference>
<dbReference type="GO" id="GO:0032259">
    <property type="term" value="P:methylation"/>
    <property type="evidence" value="ECO:0007669"/>
    <property type="project" value="UniProtKB-KW"/>
</dbReference>
<evidence type="ECO:0000313" key="8">
    <source>
        <dbReference type="EMBL" id="KAF4693376.1"/>
    </source>
</evidence>
<accession>A0A7J6PC93</accession>
<evidence type="ECO:0000256" key="2">
    <source>
        <dbReference type="ARBA" id="ARBA00022679"/>
    </source>
</evidence>
<evidence type="ECO:0000256" key="4">
    <source>
        <dbReference type="SAM" id="Coils"/>
    </source>
</evidence>
<protein>
    <submittedName>
        <fullName evidence="8">Histone-lysine N-methyltransferase ehmt2</fullName>
    </submittedName>
</protein>
<gene>
    <name evidence="8" type="primary">EHMT2</name>
    <name evidence="8" type="ORF">FOZ60_011119</name>
</gene>
<dbReference type="GO" id="GO:0042054">
    <property type="term" value="F:histone methyltransferase activity"/>
    <property type="evidence" value="ECO:0007669"/>
    <property type="project" value="TreeGrafter"/>
</dbReference>
<dbReference type="Proteomes" id="UP000541610">
    <property type="component" value="Unassembled WGS sequence"/>
</dbReference>
<feature type="coiled-coil region" evidence="4">
    <location>
        <begin position="66"/>
        <end position="143"/>
    </location>
</feature>
<feature type="region of interest" description="Disordered" evidence="5">
    <location>
        <begin position="1249"/>
        <end position="1284"/>
    </location>
</feature>
<dbReference type="PANTHER" id="PTHR45660">
    <property type="entry name" value="HISTONE-LYSINE N-METHYLTRANSFERASE SETMAR"/>
    <property type="match status" value="1"/>
</dbReference>
<name>A0A7J6PC93_PEROL</name>
<dbReference type="InterPro" id="IPR051357">
    <property type="entry name" value="H3K9_HMTase_SUVAR3-9"/>
</dbReference>
<dbReference type="GO" id="GO:0003690">
    <property type="term" value="F:double-stranded DNA binding"/>
    <property type="evidence" value="ECO:0007669"/>
    <property type="project" value="TreeGrafter"/>
</dbReference>
<feature type="domain" description="SET" evidence="6">
    <location>
        <begin position="1183"/>
        <end position="1361"/>
    </location>
</feature>
<feature type="domain" description="Post-SET" evidence="7">
    <location>
        <begin position="1370"/>
        <end position="1386"/>
    </location>
</feature>
<dbReference type="EMBL" id="JABANP010000046">
    <property type="protein sequence ID" value="KAF4693376.1"/>
    <property type="molecule type" value="Genomic_DNA"/>
</dbReference>
<dbReference type="PROSITE" id="PS50868">
    <property type="entry name" value="POST_SET"/>
    <property type="match status" value="1"/>
</dbReference>
<evidence type="ECO:0000256" key="5">
    <source>
        <dbReference type="SAM" id="MobiDB-lite"/>
    </source>
</evidence>
<dbReference type="SMART" id="SM00317">
    <property type="entry name" value="SET"/>
    <property type="match status" value="1"/>
</dbReference>
<reference evidence="8 9" key="1">
    <citation type="submission" date="2020-04" db="EMBL/GenBank/DDBJ databases">
        <title>Perkinsus olseni comparative genomics.</title>
        <authorList>
            <person name="Bogema D.R."/>
        </authorList>
    </citation>
    <scope>NUCLEOTIDE SEQUENCE [LARGE SCALE GENOMIC DNA]</scope>
    <source>
        <strain evidence="8">00978-12</strain>
    </source>
</reference>
<dbReference type="Pfam" id="PF00856">
    <property type="entry name" value="SET"/>
    <property type="match status" value="1"/>
</dbReference>
<dbReference type="SUPFAM" id="SSF82199">
    <property type="entry name" value="SET domain"/>
    <property type="match status" value="1"/>
</dbReference>